<dbReference type="AlphaFoldDB" id="A0A2T2NL77"/>
<evidence type="ECO:0000259" key="5">
    <source>
        <dbReference type="Pfam" id="PF00171"/>
    </source>
</evidence>
<dbReference type="Gene3D" id="3.40.605.10">
    <property type="entry name" value="Aldehyde Dehydrogenase, Chain A, domain 1"/>
    <property type="match status" value="1"/>
</dbReference>
<sequence>MSTVTIRGAAGLAFKVQTGLFISNQFTPARDGETLETTNPATGNHLATLASARQADVDAAVKAAQSALSSTWKTTSPSERARLLLRLADLFERDANELATLEAVDAGILLADSKERHVPQAIEVLRYFAGWADKLDGHALEIPNGMALTRREPVGVCAAIVPWNAPLMITIWKLAPAIAAGNALIIKPPELCPLYAQKLAALVLEAGFPPGVISVLCGYGHQVGQALAEHMGIRKIAFTGSLVTGRNILKASANSNLKKVTLELGGKGPSIVFPDADMENALFWTTTGITANNGQICAAGSRIYVHSSIYNEFIKNFSERSARAIHGDPLLPKTTKGPVIGDTQHSKIMGYIEKGKSSNARLIHGGESLGGNFIANTAFADVADDDIIMKEEIFGPVASIAKFETETEVIAKANDSEFGLSAAVFTNDVNRAYRVSAAIEAGQVTINSWGTLNANTPFGGVKQSGFGRDMGAEALEEWTVTKVVKFNVLQLREDGIKSKI</sequence>
<proteinExistence type="inferred from homology"/>
<dbReference type="Gene3D" id="3.40.309.10">
    <property type="entry name" value="Aldehyde Dehydrogenase, Chain A, domain 2"/>
    <property type="match status" value="1"/>
</dbReference>
<protein>
    <recommendedName>
        <fullName evidence="3">aldehyde dehydrogenase (NAD(+))</fullName>
        <ecNumber evidence="3">1.2.1.3</ecNumber>
    </recommendedName>
</protein>
<organism evidence="6 7">
    <name type="scientific">Corynespora cassiicola Philippines</name>
    <dbReference type="NCBI Taxonomy" id="1448308"/>
    <lineage>
        <taxon>Eukaryota</taxon>
        <taxon>Fungi</taxon>
        <taxon>Dikarya</taxon>
        <taxon>Ascomycota</taxon>
        <taxon>Pezizomycotina</taxon>
        <taxon>Dothideomycetes</taxon>
        <taxon>Pleosporomycetidae</taxon>
        <taxon>Pleosporales</taxon>
        <taxon>Corynesporascaceae</taxon>
        <taxon>Corynespora</taxon>
    </lineage>
</organism>
<evidence type="ECO:0000256" key="1">
    <source>
        <dbReference type="ARBA" id="ARBA00009986"/>
    </source>
</evidence>
<dbReference type="GO" id="GO:0004029">
    <property type="term" value="F:aldehyde dehydrogenase (NAD+) activity"/>
    <property type="evidence" value="ECO:0007669"/>
    <property type="project" value="UniProtKB-EC"/>
</dbReference>
<feature type="domain" description="Aldehyde dehydrogenase" evidence="5">
    <location>
        <begin position="29"/>
        <end position="484"/>
    </location>
</feature>
<dbReference type="Pfam" id="PF00171">
    <property type="entry name" value="Aldedh"/>
    <property type="match status" value="1"/>
</dbReference>
<name>A0A2T2NL77_CORCC</name>
<dbReference type="STRING" id="1448308.A0A2T2NL77"/>
<evidence type="ECO:0000313" key="7">
    <source>
        <dbReference type="Proteomes" id="UP000240883"/>
    </source>
</evidence>
<evidence type="ECO:0000256" key="3">
    <source>
        <dbReference type="ARBA" id="ARBA00024226"/>
    </source>
</evidence>
<evidence type="ECO:0000313" key="6">
    <source>
        <dbReference type="EMBL" id="PSN66177.1"/>
    </source>
</evidence>
<dbReference type="InterPro" id="IPR015590">
    <property type="entry name" value="Aldehyde_DH_dom"/>
</dbReference>
<dbReference type="FunFam" id="3.40.605.10:FF:000026">
    <property type="entry name" value="Aldehyde dehydrogenase, putative"/>
    <property type="match status" value="1"/>
</dbReference>
<evidence type="ECO:0000256" key="4">
    <source>
        <dbReference type="ARBA" id="ARBA00049194"/>
    </source>
</evidence>
<accession>A0A2T2NL77</accession>
<dbReference type="GO" id="GO:0046394">
    <property type="term" value="P:carboxylic acid biosynthetic process"/>
    <property type="evidence" value="ECO:0007669"/>
    <property type="project" value="UniProtKB-ARBA"/>
</dbReference>
<evidence type="ECO:0000256" key="2">
    <source>
        <dbReference type="ARBA" id="ARBA00023002"/>
    </source>
</evidence>
<dbReference type="OrthoDB" id="310895at2759"/>
<dbReference type="InterPro" id="IPR016162">
    <property type="entry name" value="Ald_DH_N"/>
</dbReference>
<dbReference type="EC" id="1.2.1.3" evidence="3"/>
<dbReference type="InterPro" id="IPR016163">
    <property type="entry name" value="Ald_DH_C"/>
</dbReference>
<gene>
    <name evidence="6" type="ORF">BS50DRAFT_526115</name>
</gene>
<comment type="similarity">
    <text evidence="1">Belongs to the aldehyde dehydrogenase family.</text>
</comment>
<keyword evidence="7" id="KW-1185">Reference proteome</keyword>
<comment type="catalytic activity">
    <reaction evidence="4">
        <text>an aldehyde + NAD(+) + H2O = a carboxylate + NADH + 2 H(+)</text>
        <dbReference type="Rhea" id="RHEA:16185"/>
        <dbReference type="ChEBI" id="CHEBI:15377"/>
        <dbReference type="ChEBI" id="CHEBI:15378"/>
        <dbReference type="ChEBI" id="CHEBI:17478"/>
        <dbReference type="ChEBI" id="CHEBI:29067"/>
        <dbReference type="ChEBI" id="CHEBI:57540"/>
        <dbReference type="ChEBI" id="CHEBI:57945"/>
        <dbReference type="EC" id="1.2.1.3"/>
    </reaction>
</comment>
<dbReference type="FunFam" id="3.40.605.10:FF:000001">
    <property type="entry name" value="Aldehyde dehydrogenase 1"/>
    <property type="match status" value="1"/>
</dbReference>
<dbReference type="EMBL" id="KZ678136">
    <property type="protein sequence ID" value="PSN66177.1"/>
    <property type="molecule type" value="Genomic_DNA"/>
</dbReference>
<dbReference type="Proteomes" id="UP000240883">
    <property type="component" value="Unassembled WGS sequence"/>
</dbReference>
<dbReference type="SUPFAM" id="SSF53720">
    <property type="entry name" value="ALDH-like"/>
    <property type="match status" value="1"/>
</dbReference>
<reference evidence="6 7" key="1">
    <citation type="journal article" date="2018" name="Front. Microbiol.">
        <title>Genome-Wide Analysis of Corynespora cassiicola Leaf Fall Disease Putative Effectors.</title>
        <authorList>
            <person name="Lopez D."/>
            <person name="Ribeiro S."/>
            <person name="Label P."/>
            <person name="Fumanal B."/>
            <person name="Venisse J.S."/>
            <person name="Kohler A."/>
            <person name="de Oliveira R.R."/>
            <person name="Labutti K."/>
            <person name="Lipzen A."/>
            <person name="Lail K."/>
            <person name="Bauer D."/>
            <person name="Ohm R.A."/>
            <person name="Barry K.W."/>
            <person name="Spatafora J."/>
            <person name="Grigoriev I.V."/>
            <person name="Martin F.M."/>
            <person name="Pujade-Renaud V."/>
        </authorList>
    </citation>
    <scope>NUCLEOTIDE SEQUENCE [LARGE SCALE GENOMIC DNA]</scope>
    <source>
        <strain evidence="6 7">Philippines</strain>
    </source>
</reference>
<keyword evidence="2" id="KW-0560">Oxidoreductase</keyword>
<dbReference type="FunFam" id="3.40.309.10:FF:000012">
    <property type="entry name" value="Betaine aldehyde dehydrogenase"/>
    <property type="match status" value="1"/>
</dbReference>
<dbReference type="InterPro" id="IPR016161">
    <property type="entry name" value="Ald_DH/histidinol_DH"/>
</dbReference>
<dbReference type="PANTHER" id="PTHR11699">
    <property type="entry name" value="ALDEHYDE DEHYDROGENASE-RELATED"/>
    <property type="match status" value="1"/>
</dbReference>